<dbReference type="PANTHER" id="PTHR47506">
    <property type="entry name" value="TRANSCRIPTIONAL REGULATORY PROTEIN"/>
    <property type="match status" value="1"/>
</dbReference>
<keyword evidence="3" id="KW-0804">Transcription</keyword>
<protein>
    <submittedName>
        <fullName evidence="6">TetR/AcrR family transcriptional regulator</fullName>
    </submittedName>
</protein>
<feature type="domain" description="HTH tetR-type" evidence="5">
    <location>
        <begin position="9"/>
        <end position="69"/>
    </location>
</feature>
<dbReference type="SUPFAM" id="SSF46689">
    <property type="entry name" value="Homeodomain-like"/>
    <property type="match status" value="1"/>
</dbReference>
<accession>A0ABW7GE21</accession>
<dbReference type="RefSeq" id="WP_394508919.1">
    <property type="nucleotide sequence ID" value="NZ_JBIGHX010000001.1"/>
</dbReference>
<dbReference type="Proteomes" id="UP001606302">
    <property type="component" value="Unassembled WGS sequence"/>
</dbReference>
<gene>
    <name evidence="6" type="ORF">ACG04Q_00965</name>
</gene>
<evidence type="ECO:0000256" key="3">
    <source>
        <dbReference type="ARBA" id="ARBA00023163"/>
    </source>
</evidence>
<evidence type="ECO:0000256" key="4">
    <source>
        <dbReference type="PROSITE-ProRule" id="PRU00335"/>
    </source>
</evidence>
<dbReference type="PRINTS" id="PR00455">
    <property type="entry name" value="HTHTETR"/>
</dbReference>
<evidence type="ECO:0000313" key="7">
    <source>
        <dbReference type="Proteomes" id="UP001606302"/>
    </source>
</evidence>
<feature type="DNA-binding region" description="H-T-H motif" evidence="4">
    <location>
        <begin position="32"/>
        <end position="51"/>
    </location>
</feature>
<dbReference type="InterPro" id="IPR009057">
    <property type="entry name" value="Homeodomain-like_sf"/>
</dbReference>
<name>A0ABW7GE21_9BURK</name>
<evidence type="ECO:0000259" key="5">
    <source>
        <dbReference type="PROSITE" id="PS50977"/>
    </source>
</evidence>
<evidence type="ECO:0000256" key="2">
    <source>
        <dbReference type="ARBA" id="ARBA00023125"/>
    </source>
</evidence>
<evidence type="ECO:0000313" key="6">
    <source>
        <dbReference type="EMBL" id="MFG6460119.1"/>
    </source>
</evidence>
<dbReference type="Pfam" id="PF00440">
    <property type="entry name" value="TetR_N"/>
    <property type="match status" value="1"/>
</dbReference>
<comment type="caution">
    <text evidence="6">The sequence shown here is derived from an EMBL/GenBank/DDBJ whole genome shotgun (WGS) entry which is preliminary data.</text>
</comment>
<dbReference type="EMBL" id="JBIGHX010000001">
    <property type="protein sequence ID" value="MFG6460119.1"/>
    <property type="molecule type" value="Genomic_DNA"/>
</dbReference>
<dbReference type="InterPro" id="IPR036271">
    <property type="entry name" value="Tet_transcr_reg_TetR-rel_C_sf"/>
</dbReference>
<proteinExistence type="predicted"/>
<dbReference type="PANTHER" id="PTHR47506:SF7">
    <property type="entry name" value="TRANSCRIPTIONAL REGULATORY PROTEIN"/>
    <property type="match status" value="1"/>
</dbReference>
<dbReference type="SUPFAM" id="SSF48498">
    <property type="entry name" value="Tetracyclin repressor-like, C-terminal domain"/>
    <property type="match status" value="1"/>
</dbReference>
<reference evidence="6 7" key="1">
    <citation type="submission" date="2024-08" db="EMBL/GenBank/DDBJ databases">
        <authorList>
            <person name="Lu H."/>
        </authorList>
    </citation>
    <scope>NUCLEOTIDE SEQUENCE [LARGE SCALE GENOMIC DNA]</scope>
    <source>
        <strain evidence="6 7">DXS20W</strain>
    </source>
</reference>
<dbReference type="PROSITE" id="PS50977">
    <property type="entry name" value="HTH_TETR_2"/>
    <property type="match status" value="1"/>
</dbReference>
<keyword evidence="1" id="KW-0805">Transcription regulation</keyword>
<dbReference type="InterPro" id="IPR001647">
    <property type="entry name" value="HTH_TetR"/>
</dbReference>
<keyword evidence="7" id="KW-1185">Reference proteome</keyword>
<dbReference type="Gene3D" id="1.10.357.10">
    <property type="entry name" value="Tetracycline Repressor, domain 2"/>
    <property type="match status" value="1"/>
</dbReference>
<dbReference type="Gene3D" id="1.10.10.60">
    <property type="entry name" value="Homeodomain-like"/>
    <property type="match status" value="1"/>
</dbReference>
<evidence type="ECO:0000256" key="1">
    <source>
        <dbReference type="ARBA" id="ARBA00023015"/>
    </source>
</evidence>
<sequence>MKVKKERARENFQALLEAAGTLFRRHGIDAVSVSRIGQTAGLSHGKLHGKFESKEDLAADALSYTIHTVNCFIADGAGAAAPSLSGQLDHFLSLEHRDDPASGCAMTALASEVGRMGPEVSERFAEGFTELVDIFQESMSGGSGDTEDRGTAMTLVAALIGSVSVARAVAKGDPKLSEDLLRHARRVLGDLAE</sequence>
<organism evidence="6 7">
    <name type="scientific">Pelomonas lactea</name>
    <dbReference type="NCBI Taxonomy" id="3299030"/>
    <lineage>
        <taxon>Bacteria</taxon>
        <taxon>Pseudomonadati</taxon>
        <taxon>Pseudomonadota</taxon>
        <taxon>Betaproteobacteria</taxon>
        <taxon>Burkholderiales</taxon>
        <taxon>Sphaerotilaceae</taxon>
        <taxon>Roseateles</taxon>
    </lineage>
</organism>
<keyword evidence="2 4" id="KW-0238">DNA-binding</keyword>